<accession>A0A1U9UXH0</accession>
<keyword evidence="4" id="KW-0472">Membrane</keyword>
<organism evidence="6">
    <name type="scientific">Cupriavidus necator</name>
    <name type="common">Alcaligenes eutrophus</name>
    <name type="synonym">Ralstonia eutropha</name>
    <dbReference type="NCBI Taxonomy" id="106590"/>
    <lineage>
        <taxon>Bacteria</taxon>
        <taxon>Pseudomonadati</taxon>
        <taxon>Pseudomonadota</taxon>
        <taxon>Betaproteobacteria</taxon>
        <taxon>Burkholderiales</taxon>
        <taxon>Burkholderiaceae</taxon>
        <taxon>Cupriavidus</taxon>
    </lineage>
</organism>
<dbReference type="Gene3D" id="2.40.10.10">
    <property type="entry name" value="Trypsin-like serine proteases"/>
    <property type="match status" value="2"/>
</dbReference>
<protein>
    <recommendedName>
        <fullName evidence="5">FHA domain-containing protein</fullName>
    </recommendedName>
</protein>
<evidence type="ECO:0000313" key="6">
    <source>
        <dbReference type="EMBL" id="AQV97269.1"/>
    </source>
</evidence>
<dbReference type="InterPro" id="IPR000253">
    <property type="entry name" value="FHA_dom"/>
</dbReference>
<dbReference type="EMBL" id="CP017758">
    <property type="protein sequence ID" value="AQV97269.1"/>
    <property type="molecule type" value="Genomic_DNA"/>
</dbReference>
<dbReference type="PROSITE" id="PS50006">
    <property type="entry name" value="FHA_DOMAIN"/>
    <property type="match status" value="1"/>
</dbReference>
<dbReference type="SUPFAM" id="SSF50494">
    <property type="entry name" value="Trypsin-like serine proteases"/>
    <property type="match status" value="1"/>
</dbReference>
<dbReference type="GO" id="GO:0006508">
    <property type="term" value="P:proteolysis"/>
    <property type="evidence" value="ECO:0007669"/>
    <property type="project" value="UniProtKB-KW"/>
</dbReference>
<dbReference type="InterPro" id="IPR009003">
    <property type="entry name" value="Peptidase_S1_PA"/>
</dbReference>
<dbReference type="PANTHER" id="PTHR43343">
    <property type="entry name" value="PEPTIDASE S12"/>
    <property type="match status" value="1"/>
</dbReference>
<dbReference type="SUPFAM" id="SSF49879">
    <property type="entry name" value="SMAD/FHA domain"/>
    <property type="match status" value="1"/>
</dbReference>
<feature type="transmembrane region" description="Helical" evidence="4">
    <location>
        <begin position="202"/>
        <end position="227"/>
    </location>
</feature>
<dbReference type="KEGG" id="cuh:BJN34_25755"/>
<name>A0A1U9UXH0_CUPNE</name>
<evidence type="ECO:0000256" key="3">
    <source>
        <dbReference type="ARBA" id="ARBA00022801"/>
    </source>
</evidence>
<dbReference type="OrthoDB" id="151099at2"/>
<gene>
    <name evidence="6" type="ORF">BJN34_25755</name>
</gene>
<reference evidence="6" key="1">
    <citation type="submission" date="2018-03" db="EMBL/GenBank/DDBJ databases">
        <title>Complete genome sequence of Cupriavidus necator strain NH9, a 3-chlorobenzoate degrader.</title>
        <authorList>
            <person name="Moriuchi R."/>
            <person name="Dohra H."/>
            <person name="Ogawa N."/>
        </authorList>
    </citation>
    <scope>NUCLEOTIDE SEQUENCE</scope>
    <source>
        <strain evidence="6">NH9</strain>
    </source>
</reference>
<dbReference type="InterPro" id="IPR043504">
    <property type="entry name" value="Peptidase_S1_PA_chymotrypsin"/>
</dbReference>
<sequence>MTRIIVTHLSGSKAHQIEQFEVDRFDKLILGRDPTATIIFDPQRDDLVSRHHAAIQIRQGDPARYTLVDLGSSNGTFLNGRPVKDETPLQPGDTIELGEGGPRLAFDLEPRPVSVSAPAPTRLNAKVLVETRAGHPAAAAASAVSATAQARAHEGGMQEVRVGHPPADAVHAEPTPAADDRVGKETVLRMMNQERRSTGRRLIIGAGAAAALAAIVVGAFAHFGILFGKSPEAIVAEFGAATVVVEARWHIVDKNTGRPVYQRICIVENLRLPCFLQIDNNPVQRWLTTDDDDHRGIPIEVGGRGSGFVVKDQGFILTNKHVAQGWKVPGWMDFDSNGGILIRISTSGQGEVSMARINPKVYRHLKGWDFDHPVKLVRPNFAAPGGMGLGTVSMALLEGRNESLSVRFPDTRDSIEARLVKGSAEADVAEIKIDATRKLPTIDLASVGSRPRVGERVTVLGYPGISEEKHAIVQSSEGGNITNLIELIPQPTVTEGIIAKVGDTVKAEKNVQTFDDLGDVYQLTVTATGHGNSGGPVFDRDGKVIGLFTYSRSSGDERVTFAVPIKYGLDLLLN</sequence>
<keyword evidence="4" id="KW-1133">Transmembrane helix</keyword>
<dbReference type="Proteomes" id="UP000189627">
    <property type="component" value="Chromosome 2"/>
</dbReference>
<dbReference type="RefSeq" id="WP_078199649.1">
    <property type="nucleotide sequence ID" value="NZ_CP017758.1"/>
</dbReference>
<dbReference type="InterPro" id="IPR051201">
    <property type="entry name" value="Chloro_Bact_Ser_Proteases"/>
</dbReference>
<comment type="similarity">
    <text evidence="1">Belongs to the peptidase S1C family.</text>
</comment>
<keyword evidence="3" id="KW-0378">Hydrolase</keyword>
<dbReference type="SMART" id="SM00240">
    <property type="entry name" value="FHA"/>
    <property type="match status" value="1"/>
</dbReference>
<evidence type="ECO:0000256" key="4">
    <source>
        <dbReference type="SAM" id="Phobius"/>
    </source>
</evidence>
<proteinExistence type="inferred from homology"/>
<feature type="domain" description="FHA" evidence="5">
    <location>
        <begin position="28"/>
        <end position="83"/>
    </location>
</feature>
<dbReference type="Gene3D" id="2.60.200.20">
    <property type="match status" value="1"/>
</dbReference>
<dbReference type="PANTHER" id="PTHR43343:SF3">
    <property type="entry name" value="PROTEASE DO-LIKE 8, CHLOROPLASTIC"/>
    <property type="match status" value="1"/>
</dbReference>
<dbReference type="InterPro" id="IPR008984">
    <property type="entry name" value="SMAD_FHA_dom_sf"/>
</dbReference>
<evidence type="ECO:0000256" key="1">
    <source>
        <dbReference type="ARBA" id="ARBA00010541"/>
    </source>
</evidence>
<evidence type="ECO:0000256" key="2">
    <source>
        <dbReference type="ARBA" id="ARBA00022670"/>
    </source>
</evidence>
<keyword evidence="4" id="KW-0812">Transmembrane</keyword>
<dbReference type="GO" id="GO:0008233">
    <property type="term" value="F:peptidase activity"/>
    <property type="evidence" value="ECO:0007669"/>
    <property type="project" value="UniProtKB-KW"/>
</dbReference>
<keyword evidence="2" id="KW-0645">Protease</keyword>
<dbReference type="Pfam" id="PF13365">
    <property type="entry name" value="Trypsin_2"/>
    <property type="match status" value="1"/>
</dbReference>
<dbReference type="Pfam" id="PF00498">
    <property type="entry name" value="FHA"/>
    <property type="match status" value="1"/>
</dbReference>
<evidence type="ECO:0000259" key="5">
    <source>
        <dbReference type="PROSITE" id="PS50006"/>
    </source>
</evidence>
<dbReference type="CDD" id="cd00060">
    <property type="entry name" value="FHA"/>
    <property type="match status" value="1"/>
</dbReference>
<dbReference type="AlphaFoldDB" id="A0A1U9UXH0"/>